<comment type="caution">
    <text evidence="2">The sequence shown here is derived from an EMBL/GenBank/DDBJ whole genome shotgun (WGS) entry which is preliminary data.</text>
</comment>
<dbReference type="OrthoDB" id="2431551at2759"/>
<dbReference type="SUPFAM" id="SSF52047">
    <property type="entry name" value="RNI-like"/>
    <property type="match status" value="1"/>
</dbReference>
<dbReference type="GO" id="GO:0019005">
    <property type="term" value="C:SCF ubiquitin ligase complex"/>
    <property type="evidence" value="ECO:0007669"/>
    <property type="project" value="TreeGrafter"/>
</dbReference>
<accession>A0A9N9FGK7</accession>
<feature type="domain" description="F-box" evidence="1">
    <location>
        <begin position="20"/>
        <end position="66"/>
    </location>
</feature>
<dbReference type="InterPro" id="IPR032675">
    <property type="entry name" value="LRR_dom_sf"/>
</dbReference>
<proteinExistence type="predicted"/>
<reference evidence="2" key="1">
    <citation type="submission" date="2021-06" db="EMBL/GenBank/DDBJ databases">
        <authorList>
            <person name="Kallberg Y."/>
            <person name="Tangrot J."/>
            <person name="Rosling A."/>
        </authorList>
    </citation>
    <scope>NUCLEOTIDE SEQUENCE</scope>
    <source>
        <strain evidence="2">CL551</strain>
    </source>
</reference>
<dbReference type="Pfam" id="PF12937">
    <property type="entry name" value="F-box-like"/>
    <property type="match status" value="1"/>
</dbReference>
<dbReference type="Gene3D" id="3.80.10.10">
    <property type="entry name" value="Ribonuclease Inhibitor"/>
    <property type="match status" value="1"/>
</dbReference>
<dbReference type="AlphaFoldDB" id="A0A9N9FGK7"/>
<dbReference type="GO" id="GO:0031146">
    <property type="term" value="P:SCF-dependent proteasomal ubiquitin-dependent protein catabolic process"/>
    <property type="evidence" value="ECO:0007669"/>
    <property type="project" value="TreeGrafter"/>
</dbReference>
<name>A0A9N9FGK7_9GLOM</name>
<sequence length="624" mass="71989">MDQPLSDQIVNDSCPLLRPIPRLPTECLLHILSFISEDDIETLHSAILVNWQWCYNIAPILWKKPFAVKATNPSLSKFSKIIPIYLNSLNADLVSVEFKERFFPFFDNEIKKPFFNYPSFLRELDFKKLYDAISESSAEIFLTNSRLEIEFELIRSSFAEVREPEKHEVMAVENIEVTNDTVPAESEVDYEECDGHESQYDDDSNQFEIGSEQEYGEIENHEEIPFVTTSEGRKLLIAKEISQMFMRECQVFDKLTIDIRGFPRIFSFQLLDYISLPCFPGASNCLQKITDLACGGEFFKDEIFNALALCCHELYSISIVDTFYSATNALANLISVQRNLRRFSWVGGYGDLTPVVLTLSSQFNNLKEVHLEKGFFRDASALGGLSDCKNLEALSIAECHLTSSHVRPLVDANFQQLKSLEITNNHYPYDEMDEEEFDPPSEELSTIIRNANRQLLVIRLNLELYIYPGIIETIGLYCPNLKTLSVNIKTDEQALELITLLRSCRELESLIICGYSWNTFSPADHILPEIGMILPETLTHLDLTKWVFEVEELKQFLKNCKATLKYMEWHCFAYHEEHKLTILDYAQSRGIEVENFQMKMHDTGYGWKRYIGHISVKFGERNTC</sequence>
<dbReference type="PANTHER" id="PTHR13318:SF265">
    <property type="entry name" value="F-BOX DOMAIN-CONTAINING PROTEIN"/>
    <property type="match status" value="1"/>
</dbReference>
<organism evidence="2 3">
    <name type="scientific">Acaulospora morrowiae</name>
    <dbReference type="NCBI Taxonomy" id="94023"/>
    <lineage>
        <taxon>Eukaryota</taxon>
        <taxon>Fungi</taxon>
        <taxon>Fungi incertae sedis</taxon>
        <taxon>Mucoromycota</taxon>
        <taxon>Glomeromycotina</taxon>
        <taxon>Glomeromycetes</taxon>
        <taxon>Diversisporales</taxon>
        <taxon>Acaulosporaceae</taxon>
        <taxon>Acaulospora</taxon>
    </lineage>
</organism>
<dbReference type="InterPro" id="IPR036047">
    <property type="entry name" value="F-box-like_dom_sf"/>
</dbReference>
<keyword evidence="3" id="KW-1185">Reference proteome</keyword>
<dbReference type="SUPFAM" id="SSF81383">
    <property type="entry name" value="F-box domain"/>
    <property type="match status" value="1"/>
</dbReference>
<dbReference type="EMBL" id="CAJVPV010002642">
    <property type="protein sequence ID" value="CAG8532096.1"/>
    <property type="molecule type" value="Genomic_DNA"/>
</dbReference>
<evidence type="ECO:0000259" key="1">
    <source>
        <dbReference type="Pfam" id="PF12937"/>
    </source>
</evidence>
<evidence type="ECO:0000313" key="3">
    <source>
        <dbReference type="Proteomes" id="UP000789342"/>
    </source>
</evidence>
<protein>
    <submittedName>
        <fullName evidence="2">11800_t:CDS:1</fullName>
    </submittedName>
</protein>
<dbReference type="Proteomes" id="UP000789342">
    <property type="component" value="Unassembled WGS sequence"/>
</dbReference>
<gene>
    <name evidence="2" type="ORF">AMORRO_LOCUS4724</name>
</gene>
<dbReference type="PANTHER" id="PTHR13318">
    <property type="entry name" value="PARTNER OF PAIRED, ISOFORM B-RELATED"/>
    <property type="match status" value="1"/>
</dbReference>
<dbReference type="InterPro" id="IPR001810">
    <property type="entry name" value="F-box_dom"/>
</dbReference>
<evidence type="ECO:0000313" key="2">
    <source>
        <dbReference type="EMBL" id="CAG8532096.1"/>
    </source>
</evidence>